<reference evidence="7" key="1">
    <citation type="journal article" date="2014" name="Int. J. Syst. Evol. Microbiol.">
        <title>Complete genome sequence of Corynebacterium casei LMG S-19264T (=DSM 44701T), isolated from a smear-ripened cheese.</title>
        <authorList>
            <consortium name="US DOE Joint Genome Institute (JGI-PGF)"/>
            <person name="Walter F."/>
            <person name="Albersmeier A."/>
            <person name="Kalinowski J."/>
            <person name="Ruckert C."/>
        </authorList>
    </citation>
    <scope>NUCLEOTIDE SEQUENCE</scope>
    <source>
        <strain evidence="7">CGMCC 1.15880</strain>
    </source>
</reference>
<name>A0A916QX67_9RHOB</name>
<gene>
    <name evidence="7" type="ORF">GCM10011498_18210</name>
</gene>
<dbReference type="PANTHER" id="PTHR23519:SF1">
    <property type="entry name" value="AUTOPHAGY-RELATED PROTEIN 22"/>
    <property type="match status" value="1"/>
</dbReference>
<evidence type="ECO:0000256" key="3">
    <source>
        <dbReference type="ARBA" id="ARBA00022692"/>
    </source>
</evidence>
<comment type="subcellular location">
    <subcellularLocation>
        <location evidence="1">Endomembrane system</location>
        <topology evidence="1">Multi-pass membrane protein</topology>
    </subcellularLocation>
</comment>
<dbReference type="AlphaFoldDB" id="A0A916QX67"/>
<feature type="transmembrane region" description="Helical" evidence="6">
    <location>
        <begin position="107"/>
        <end position="128"/>
    </location>
</feature>
<evidence type="ECO:0000256" key="6">
    <source>
        <dbReference type="SAM" id="Phobius"/>
    </source>
</evidence>
<reference evidence="7" key="2">
    <citation type="submission" date="2020-09" db="EMBL/GenBank/DDBJ databases">
        <authorList>
            <person name="Sun Q."/>
            <person name="Zhou Y."/>
        </authorList>
    </citation>
    <scope>NUCLEOTIDE SEQUENCE</scope>
    <source>
        <strain evidence="7">CGMCC 1.15880</strain>
    </source>
</reference>
<evidence type="ECO:0000313" key="7">
    <source>
        <dbReference type="EMBL" id="GGA17938.1"/>
    </source>
</evidence>
<comment type="caution">
    <text evidence="7">The sequence shown here is derived from an EMBL/GenBank/DDBJ whole genome shotgun (WGS) entry which is preliminary data.</text>
</comment>
<dbReference type="InterPro" id="IPR024671">
    <property type="entry name" value="Atg22-like"/>
</dbReference>
<feature type="transmembrane region" description="Helical" evidence="6">
    <location>
        <begin position="261"/>
        <end position="279"/>
    </location>
</feature>
<keyword evidence="5 6" id="KW-0472">Membrane</keyword>
<keyword evidence="4 6" id="KW-1133">Transmembrane helix</keyword>
<organism evidence="7 8">
    <name type="scientific">Neptunicoccus cionae</name>
    <dbReference type="NCBI Taxonomy" id="2035344"/>
    <lineage>
        <taxon>Bacteria</taxon>
        <taxon>Pseudomonadati</taxon>
        <taxon>Pseudomonadota</taxon>
        <taxon>Alphaproteobacteria</taxon>
        <taxon>Rhodobacterales</taxon>
        <taxon>Paracoccaceae</taxon>
        <taxon>Neptunicoccus</taxon>
    </lineage>
</organism>
<dbReference type="PANTHER" id="PTHR23519">
    <property type="entry name" value="AUTOPHAGY-RELATED PROTEIN 22"/>
    <property type="match status" value="1"/>
</dbReference>
<feature type="transmembrane region" description="Helical" evidence="6">
    <location>
        <begin position="82"/>
        <end position="101"/>
    </location>
</feature>
<sequence>MSTLPSKKSVWGWFFYDWAAQPYHTLLITFFFAPYFTDFVAPDKETGTAYWSLMLTVTGISIAIAAPILGAISDTTGPRKPWIFLFSLFYIVGAAGLWFALPQMETVFWILISFSIGLIGVELSQIFVNGILPTLGEKDDLGRISGSGWAFGYLGGFFALILAILFVVVLSEGKTIIGIDPILGLDPTLGEDKRVLGPLTALWYFIFILPFFFWVPDVERRKRAVGAVGHALQGLWHTIRSLPERRSFAMYLGSSMFYRDALNGLYSFGGIYATGVLGWEIGQLGVYGIVSIAAGALFCWLGGYLDKWMGPKFVVVLSISILIGVCVLIAGTGREAVFGVELAAGSSLPDTLFMICGASIGAAGGTIQAASRTLLVHQVKDDRLTEAFGLYALSGRATTFIAPMLIGICVLATGSQRFGISLPIILLFGIGLIMLKWVDTSKE</sequence>
<keyword evidence="3 6" id="KW-0812">Transmembrane</keyword>
<accession>A0A916QX67</accession>
<dbReference type="RefSeq" id="WP_188673684.1">
    <property type="nucleotide sequence ID" value="NZ_BMKA01000002.1"/>
</dbReference>
<evidence type="ECO:0000256" key="1">
    <source>
        <dbReference type="ARBA" id="ARBA00004127"/>
    </source>
</evidence>
<evidence type="ECO:0000256" key="2">
    <source>
        <dbReference type="ARBA" id="ARBA00022448"/>
    </source>
</evidence>
<evidence type="ECO:0000313" key="8">
    <source>
        <dbReference type="Proteomes" id="UP000628017"/>
    </source>
</evidence>
<dbReference type="Gene3D" id="1.20.1250.20">
    <property type="entry name" value="MFS general substrate transporter like domains"/>
    <property type="match status" value="1"/>
</dbReference>
<protein>
    <submittedName>
        <fullName evidence="7">MFS transporter</fullName>
    </submittedName>
</protein>
<feature type="transmembrane region" description="Helical" evidence="6">
    <location>
        <begin position="352"/>
        <end position="375"/>
    </location>
</feature>
<proteinExistence type="predicted"/>
<feature type="transmembrane region" description="Helical" evidence="6">
    <location>
        <begin position="387"/>
        <end position="414"/>
    </location>
</feature>
<feature type="transmembrane region" description="Helical" evidence="6">
    <location>
        <begin position="285"/>
        <end position="306"/>
    </location>
</feature>
<dbReference type="GO" id="GO:0012505">
    <property type="term" value="C:endomembrane system"/>
    <property type="evidence" value="ECO:0007669"/>
    <property type="project" value="UniProtKB-SubCell"/>
</dbReference>
<keyword evidence="8" id="KW-1185">Reference proteome</keyword>
<keyword evidence="2" id="KW-0813">Transport</keyword>
<dbReference type="InterPro" id="IPR050495">
    <property type="entry name" value="ATG22/LtaA_families"/>
</dbReference>
<evidence type="ECO:0000256" key="4">
    <source>
        <dbReference type="ARBA" id="ARBA00022989"/>
    </source>
</evidence>
<dbReference type="InterPro" id="IPR036259">
    <property type="entry name" value="MFS_trans_sf"/>
</dbReference>
<feature type="transmembrane region" description="Helical" evidence="6">
    <location>
        <begin position="313"/>
        <end position="332"/>
    </location>
</feature>
<feature type="transmembrane region" description="Helical" evidence="6">
    <location>
        <begin position="12"/>
        <end position="36"/>
    </location>
</feature>
<feature type="transmembrane region" description="Helical" evidence="6">
    <location>
        <begin position="149"/>
        <end position="170"/>
    </location>
</feature>
<feature type="transmembrane region" description="Helical" evidence="6">
    <location>
        <begin position="420"/>
        <end position="438"/>
    </location>
</feature>
<feature type="transmembrane region" description="Helical" evidence="6">
    <location>
        <begin position="195"/>
        <end position="215"/>
    </location>
</feature>
<dbReference type="Proteomes" id="UP000628017">
    <property type="component" value="Unassembled WGS sequence"/>
</dbReference>
<dbReference type="SUPFAM" id="SSF103473">
    <property type="entry name" value="MFS general substrate transporter"/>
    <property type="match status" value="1"/>
</dbReference>
<dbReference type="EMBL" id="BMKA01000002">
    <property type="protein sequence ID" value="GGA17938.1"/>
    <property type="molecule type" value="Genomic_DNA"/>
</dbReference>
<dbReference type="Pfam" id="PF11700">
    <property type="entry name" value="ATG22"/>
    <property type="match status" value="1"/>
</dbReference>
<evidence type="ECO:0000256" key="5">
    <source>
        <dbReference type="ARBA" id="ARBA00023136"/>
    </source>
</evidence>
<feature type="transmembrane region" description="Helical" evidence="6">
    <location>
        <begin position="48"/>
        <end position="70"/>
    </location>
</feature>